<protein>
    <submittedName>
        <fullName evidence="1">Uncharacterized protein</fullName>
    </submittedName>
</protein>
<organism evidence="1 2">
    <name type="scientific">Cadophora malorum</name>
    <dbReference type="NCBI Taxonomy" id="108018"/>
    <lineage>
        <taxon>Eukaryota</taxon>
        <taxon>Fungi</taxon>
        <taxon>Dikarya</taxon>
        <taxon>Ascomycota</taxon>
        <taxon>Pezizomycotina</taxon>
        <taxon>Leotiomycetes</taxon>
        <taxon>Helotiales</taxon>
        <taxon>Ploettnerulaceae</taxon>
        <taxon>Cadophora</taxon>
    </lineage>
</organism>
<evidence type="ECO:0000313" key="1">
    <source>
        <dbReference type="EMBL" id="KAG4425979.1"/>
    </source>
</evidence>
<dbReference type="Proteomes" id="UP000664132">
    <property type="component" value="Unassembled WGS sequence"/>
</dbReference>
<accession>A0A8H8BW70</accession>
<dbReference type="AlphaFoldDB" id="A0A8H8BW70"/>
<comment type="caution">
    <text evidence="1">The sequence shown here is derived from an EMBL/GenBank/DDBJ whole genome shotgun (WGS) entry which is preliminary data.</text>
</comment>
<dbReference type="EMBL" id="JAFJYH010000006">
    <property type="protein sequence ID" value="KAG4425979.1"/>
    <property type="molecule type" value="Genomic_DNA"/>
</dbReference>
<dbReference type="OrthoDB" id="5041285at2759"/>
<name>A0A8H8BW70_9HELO</name>
<sequence length="283" mass="31457">MPILYSYGLVLPPSAVAAGCSGGAASSGIATWQWFFVGHIDYIISLLLESCHHMETLFRFSLEWNGTVDVSSGSEEIYDLDRQLDEWRSNFEASMSERDEARQAVFAPSVTLLRIFSGDGAGFKPDPLERIKEGSYRVAINLEIIRSNDSSDDIPLWIVGWLVLPLIVYQVTEYMEESLLLKDILKFFLKRLARRCSGAHTISQTVLKVVKAVAEGVNASTEEDFPTMIFGINSTVVGQEKTSGLDLAKWKREAKILAISLSLCDPALEHNAVPDQSRVAEMF</sequence>
<keyword evidence="2" id="KW-1185">Reference proteome</keyword>
<reference evidence="1" key="1">
    <citation type="submission" date="2021-02" db="EMBL/GenBank/DDBJ databases">
        <title>Genome sequence Cadophora malorum strain M34.</title>
        <authorList>
            <person name="Stefanovic E."/>
            <person name="Vu D."/>
            <person name="Scully C."/>
            <person name="Dijksterhuis J."/>
            <person name="Roader J."/>
            <person name="Houbraken J."/>
        </authorList>
    </citation>
    <scope>NUCLEOTIDE SEQUENCE</scope>
    <source>
        <strain evidence="1">M34</strain>
    </source>
</reference>
<evidence type="ECO:0000313" key="2">
    <source>
        <dbReference type="Proteomes" id="UP000664132"/>
    </source>
</evidence>
<gene>
    <name evidence="1" type="ORF">IFR04_000923</name>
</gene>
<proteinExistence type="predicted"/>